<keyword evidence="3" id="KW-1185">Reference proteome</keyword>
<proteinExistence type="predicted"/>
<protein>
    <submittedName>
        <fullName evidence="2">Uncharacterized protein</fullName>
    </submittedName>
</protein>
<reference evidence="2 3" key="1">
    <citation type="submission" date="2015-07" db="EMBL/GenBank/DDBJ databases">
        <title>The genome of Eufriesea mexicana.</title>
        <authorList>
            <person name="Pan H."/>
            <person name="Kapheim K."/>
        </authorList>
    </citation>
    <scope>NUCLEOTIDE SEQUENCE [LARGE SCALE GENOMIC DNA]</scope>
    <source>
        <strain evidence="2">0111107269</strain>
        <tissue evidence="2">Whole body</tissue>
    </source>
</reference>
<evidence type="ECO:0000256" key="1">
    <source>
        <dbReference type="SAM" id="MobiDB-lite"/>
    </source>
</evidence>
<evidence type="ECO:0000313" key="3">
    <source>
        <dbReference type="Proteomes" id="UP000250275"/>
    </source>
</evidence>
<feature type="compositionally biased region" description="Polar residues" evidence="1">
    <location>
        <begin position="162"/>
        <end position="172"/>
    </location>
</feature>
<dbReference type="Proteomes" id="UP000250275">
    <property type="component" value="Unassembled WGS sequence"/>
</dbReference>
<sequence>MVTPLAGLKCRVARELRDVRWQEPSQIFVFVLTCVQVYLEVRKFGNVSGFNGRVESGSPVPRVRVWDVVIEVRWLVPVVLGVTPRGDGDTKAPTVFRPFRSTVGSALRGQLVGRVQRQVGRADSPKRQTCGLDCKVLCRAPGWTSEESISIRATPPPITPEPRSSSARQSISPAPHPAAESQPRKKRNKSSVLPARQASPRDSRPRQPKPPTDARGSIATHYSCVAAPSTEPVTISSKRTSRKCVTATSTFAAVARGTIPPSTTTAATAMVGTRLLSDARSPLTATAPVCSGAATLTTVTSVTSICGRPVMSTSLTPVKSSELLLRALTLSPYVPPLKDSSSNYGVIRGKHAEDYRPKEEKTQAAKRCTFRCRSRPSSTTFDRGYDLRSSQGIQGRGGKASTTAAAREDPQPSVHPKGRTRMLSLRSIPCWQQDSGVTVEAIVEKPHSEEHDVVPVLGEECGGRIRWQPDTLPVHDAYAADCDRRKENRRQNSRQNSTTMDPADFVAGGQATACILYVQAIDSHTSAAPPSTIHSTYLSIWAGRRGTWVYADLGRLTKHLKLNHSGTAKNFLYSVCGFTYPHSQNCSAVKAMKTHWAGEHREYEQAPRARQLRRSLRAGDDAASGLTGPEKAEKQFSESPPHRLGGSETAHPPTGKSPPTPPGASQRKEASTISQARPPEKEPRPRSRILQARPNPPPLTSPKRLSRPPAGTGGHRHSRAASLPPPQRSRITRPPARRSTKEITYAAATREVFNEYIADPLSDYSLRSEDFDIQVEDSLSPRRISTAVPLQYSSDSDDSSNSEMSTE</sequence>
<feature type="region of interest" description="Disordered" evidence="1">
    <location>
        <begin position="381"/>
        <end position="418"/>
    </location>
</feature>
<dbReference type="EMBL" id="KQ764662">
    <property type="protein sequence ID" value="OAD54459.1"/>
    <property type="molecule type" value="Genomic_DNA"/>
</dbReference>
<feature type="region of interest" description="Disordered" evidence="1">
    <location>
        <begin position="786"/>
        <end position="807"/>
    </location>
</feature>
<feature type="region of interest" description="Disordered" evidence="1">
    <location>
        <begin position="148"/>
        <end position="217"/>
    </location>
</feature>
<organism evidence="2 3">
    <name type="scientific">Eufriesea mexicana</name>
    <dbReference type="NCBI Taxonomy" id="516756"/>
    <lineage>
        <taxon>Eukaryota</taxon>
        <taxon>Metazoa</taxon>
        <taxon>Ecdysozoa</taxon>
        <taxon>Arthropoda</taxon>
        <taxon>Hexapoda</taxon>
        <taxon>Insecta</taxon>
        <taxon>Pterygota</taxon>
        <taxon>Neoptera</taxon>
        <taxon>Endopterygota</taxon>
        <taxon>Hymenoptera</taxon>
        <taxon>Apocrita</taxon>
        <taxon>Aculeata</taxon>
        <taxon>Apoidea</taxon>
        <taxon>Anthophila</taxon>
        <taxon>Apidae</taxon>
        <taxon>Eufriesea</taxon>
    </lineage>
</organism>
<feature type="region of interest" description="Disordered" evidence="1">
    <location>
        <begin position="482"/>
        <end position="503"/>
    </location>
</feature>
<evidence type="ECO:0000313" key="2">
    <source>
        <dbReference type="EMBL" id="OAD54459.1"/>
    </source>
</evidence>
<feature type="compositionally biased region" description="Acidic residues" evidence="1">
    <location>
        <begin position="795"/>
        <end position="807"/>
    </location>
</feature>
<gene>
    <name evidence="2" type="ORF">WN48_07822</name>
</gene>
<accession>A0A310SLM3</accession>
<name>A0A310SLM3_9HYME</name>
<feature type="region of interest" description="Disordered" evidence="1">
    <location>
        <begin position="601"/>
        <end position="743"/>
    </location>
</feature>
<dbReference type="AlphaFoldDB" id="A0A310SLM3"/>